<dbReference type="HOGENOM" id="CLU_3231694_0_0_9"/>
<dbReference type="EMBL" id="ABCC02000029">
    <property type="protein sequence ID" value="EDP16503.1"/>
    <property type="molecule type" value="Genomic_DNA"/>
</dbReference>
<reference evidence="2 3" key="2">
    <citation type="submission" date="2007-09" db="EMBL/GenBank/DDBJ databases">
        <title>Draft genome sequence of Clostridium bolteae (ATCC BAA-613).</title>
        <authorList>
            <person name="Sudarsanam P."/>
            <person name="Ley R."/>
            <person name="Guruge J."/>
            <person name="Turnbaugh P.J."/>
            <person name="Mahowald M."/>
            <person name="Liep D."/>
            <person name="Gordon J."/>
        </authorList>
    </citation>
    <scope>NUCLEOTIDE SEQUENCE [LARGE SCALE GENOMIC DNA]</scope>
    <source>
        <strain evidence="3">ATCC BAA-613 / DSM 15670 / CCUG 46953 / JCM 12243 / WAL 16351</strain>
    </source>
</reference>
<organism evidence="2 3">
    <name type="scientific">Enterocloster bolteae (strain ATCC BAA-613 / DSM 15670 / CCUG 46953 / JCM 12243 / WAL 16351)</name>
    <name type="common">Clostridium bolteae</name>
    <dbReference type="NCBI Taxonomy" id="411902"/>
    <lineage>
        <taxon>Bacteria</taxon>
        <taxon>Bacillati</taxon>
        <taxon>Bacillota</taxon>
        <taxon>Clostridia</taxon>
        <taxon>Lachnospirales</taxon>
        <taxon>Lachnospiraceae</taxon>
        <taxon>Enterocloster</taxon>
    </lineage>
</organism>
<feature type="transmembrane region" description="Helical" evidence="1">
    <location>
        <begin position="6"/>
        <end position="28"/>
    </location>
</feature>
<evidence type="ECO:0000313" key="2">
    <source>
        <dbReference type="EMBL" id="EDP16503.1"/>
    </source>
</evidence>
<reference evidence="2 3" key="1">
    <citation type="submission" date="2007-08" db="EMBL/GenBank/DDBJ databases">
        <authorList>
            <person name="Fulton L."/>
            <person name="Clifton S."/>
            <person name="Fulton B."/>
            <person name="Xu J."/>
            <person name="Minx P."/>
            <person name="Pepin K.H."/>
            <person name="Johnson M."/>
            <person name="Thiruvilangam P."/>
            <person name="Bhonagiri V."/>
            <person name="Nash W.E."/>
            <person name="Mardis E.R."/>
            <person name="Wilson R.K."/>
        </authorList>
    </citation>
    <scope>NUCLEOTIDE SEQUENCE [LARGE SCALE GENOMIC DNA]</scope>
    <source>
        <strain evidence="3">ATCC BAA-613 / DSM 15670 / CCUG 46953 / JCM 12243 / WAL 16351</strain>
    </source>
</reference>
<keyword evidence="1" id="KW-0812">Transmembrane</keyword>
<dbReference type="AlphaFoldDB" id="A8RSC2"/>
<protein>
    <submittedName>
        <fullName evidence="2">Uncharacterized protein</fullName>
    </submittedName>
</protein>
<keyword evidence="1" id="KW-1133">Transmembrane helix</keyword>
<accession>A8RSC2</accession>
<dbReference type="PaxDb" id="411902-CLOBOL_03271"/>
<evidence type="ECO:0000256" key="1">
    <source>
        <dbReference type="SAM" id="Phobius"/>
    </source>
</evidence>
<evidence type="ECO:0000313" key="3">
    <source>
        <dbReference type="Proteomes" id="UP000005396"/>
    </source>
</evidence>
<keyword evidence="1" id="KW-0472">Membrane</keyword>
<proteinExistence type="predicted"/>
<comment type="caution">
    <text evidence="2">The sequence shown here is derived from an EMBL/GenBank/DDBJ whole genome shotgun (WGS) entry which is preliminary data.</text>
</comment>
<sequence>MYLFILGKHLIVNIFVGFTIYESGFLYYNEALKCILHRSPVFT</sequence>
<dbReference type="Proteomes" id="UP000005396">
    <property type="component" value="Unassembled WGS sequence"/>
</dbReference>
<gene>
    <name evidence="2" type="ORF">CLOBOL_03271</name>
</gene>
<name>A8RSC2_ENTBW</name>